<protein>
    <submittedName>
        <fullName evidence="2">Uncharacterized protein</fullName>
    </submittedName>
</protein>
<keyword evidence="1" id="KW-1133">Transmembrane helix</keyword>
<dbReference type="AlphaFoldDB" id="W6U8L7"/>
<evidence type="ECO:0000313" key="2">
    <source>
        <dbReference type="EMBL" id="EUB54817.1"/>
    </source>
</evidence>
<name>W6U8L7_ECHGR</name>
<dbReference type="RefSeq" id="XP_024346013.1">
    <property type="nucleotide sequence ID" value="XM_024499573.1"/>
</dbReference>
<reference evidence="2 3" key="1">
    <citation type="journal article" date="2013" name="Nat. Genet.">
        <title>The genome of the hydatid tapeworm Echinococcus granulosus.</title>
        <authorList>
            <person name="Zheng H."/>
            <person name="Zhang W."/>
            <person name="Zhang L."/>
            <person name="Zhang Z."/>
            <person name="Li J."/>
            <person name="Lu G."/>
            <person name="Zhu Y."/>
            <person name="Wang Y."/>
            <person name="Huang Y."/>
            <person name="Liu J."/>
            <person name="Kang H."/>
            <person name="Chen J."/>
            <person name="Wang L."/>
            <person name="Chen A."/>
            <person name="Yu S."/>
            <person name="Gao Z."/>
            <person name="Jin L."/>
            <person name="Gu W."/>
            <person name="Wang Z."/>
            <person name="Zhao L."/>
            <person name="Shi B."/>
            <person name="Wen H."/>
            <person name="Lin R."/>
            <person name="Jones M.K."/>
            <person name="Brejova B."/>
            <person name="Vinar T."/>
            <person name="Zhao G."/>
            <person name="McManus D.P."/>
            <person name="Chen Z."/>
            <person name="Zhou Y."/>
            <person name="Wang S."/>
        </authorList>
    </citation>
    <scope>NUCLEOTIDE SEQUENCE [LARGE SCALE GENOMIC DNA]</scope>
</reference>
<feature type="transmembrane region" description="Helical" evidence="1">
    <location>
        <begin position="86"/>
        <end position="102"/>
    </location>
</feature>
<evidence type="ECO:0000313" key="3">
    <source>
        <dbReference type="Proteomes" id="UP000019149"/>
    </source>
</evidence>
<organism evidence="2 3">
    <name type="scientific">Echinococcus granulosus</name>
    <name type="common">Hydatid tapeworm</name>
    <dbReference type="NCBI Taxonomy" id="6210"/>
    <lineage>
        <taxon>Eukaryota</taxon>
        <taxon>Metazoa</taxon>
        <taxon>Spiralia</taxon>
        <taxon>Lophotrochozoa</taxon>
        <taxon>Platyhelminthes</taxon>
        <taxon>Cestoda</taxon>
        <taxon>Eucestoda</taxon>
        <taxon>Cyclophyllidea</taxon>
        <taxon>Taeniidae</taxon>
        <taxon>Echinococcus</taxon>
        <taxon>Echinococcus granulosus group</taxon>
    </lineage>
</organism>
<dbReference type="Proteomes" id="UP000019149">
    <property type="component" value="Unassembled WGS sequence"/>
</dbReference>
<dbReference type="GeneID" id="36346039"/>
<gene>
    <name evidence="2" type="ORF">EGR_10324</name>
</gene>
<dbReference type="EMBL" id="APAU02000209">
    <property type="protein sequence ID" value="EUB54817.1"/>
    <property type="molecule type" value="Genomic_DNA"/>
</dbReference>
<keyword evidence="1" id="KW-0472">Membrane</keyword>
<keyword evidence="3" id="KW-1185">Reference proteome</keyword>
<comment type="caution">
    <text evidence="2">The sequence shown here is derived from an EMBL/GenBank/DDBJ whole genome shotgun (WGS) entry which is preliminary data.</text>
</comment>
<sequence length="124" mass="14238">MVFSVVDSKFDSAFVSALKVMKKAQTFLVCMEAIGIMQSPRFCIIFGIKSWLFLQKSLDNQATGFRKIRNLRDLALSVQLFTNTDTASFVIPLLILLFSLLFQRNNTKLYRFFMQSFLTALLFA</sequence>
<keyword evidence="1" id="KW-0812">Transmembrane</keyword>
<proteinExistence type="predicted"/>
<dbReference type="CTD" id="36346039"/>
<evidence type="ECO:0000256" key="1">
    <source>
        <dbReference type="SAM" id="Phobius"/>
    </source>
</evidence>
<accession>W6U8L7</accession>
<dbReference type="KEGG" id="egl:EGR_10324"/>
<feature type="transmembrane region" description="Helical" evidence="1">
    <location>
        <begin position="26"/>
        <end position="48"/>
    </location>
</feature>